<name>A0A9P7YED2_9HELO</name>
<dbReference type="Proteomes" id="UP000824998">
    <property type="component" value="Unassembled WGS sequence"/>
</dbReference>
<accession>A0A9P7YED2</accession>
<dbReference type="EMBL" id="MU251580">
    <property type="protein sequence ID" value="KAG9231806.1"/>
    <property type="molecule type" value="Genomic_DNA"/>
</dbReference>
<evidence type="ECO:0000313" key="2">
    <source>
        <dbReference type="EMBL" id="KAG9231806.1"/>
    </source>
</evidence>
<comment type="caution">
    <text evidence="2">The sequence shown here is derived from an EMBL/GenBank/DDBJ whole genome shotgun (WGS) entry which is preliminary data.</text>
</comment>
<sequence>MSGSGGYYKYRCKYFFTHNCPHWVWVHNAPCAHCLADGRDSEEAVIPTTFRLAHEIYVPQFENGAIQYIIFDIISNSPTDSGWTVKEKPTQGFPTATGPSAVRSTVAVEGMDSQKPTKNKLRVQSNGIGWSGRSHNFE</sequence>
<evidence type="ECO:0000256" key="1">
    <source>
        <dbReference type="SAM" id="MobiDB-lite"/>
    </source>
</evidence>
<dbReference type="AlphaFoldDB" id="A0A9P7YED2"/>
<keyword evidence="3" id="KW-1185">Reference proteome</keyword>
<protein>
    <submittedName>
        <fullName evidence="2">Uncharacterized protein</fullName>
    </submittedName>
</protein>
<gene>
    <name evidence="2" type="ORF">BJ875DRAFT_105525</name>
</gene>
<reference evidence="2" key="1">
    <citation type="journal article" date="2021" name="IMA Fungus">
        <title>Genomic characterization of three marine fungi, including Emericellopsis atlantica sp. nov. with signatures of a generalist lifestyle and marine biomass degradation.</title>
        <authorList>
            <person name="Hagestad O.C."/>
            <person name="Hou L."/>
            <person name="Andersen J.H."/>
            <person name="Hansen E.H."/>
            <person name="Altermark B."/>
            <person name="Li C."/>
            <person name="Kuhnert E."/>
            <person name="Cox R.J."/>
            <person name="Crous P.W."/>
            <person name="Spatafora J.W."/>
            <person name="Lail K."/>
            <person name="Amirebrahimi M."/>
            <person name="Lipzen A."/>
            <person name="Pangilinan J."/>
            <person name="Andreopoulos W."/>
            <person name="Hayes R.D."/>
            <person name="Ng V."/>
            <person name="Grigoriev I.V."/>
            <person name="Jackson S.A."/>
            <person name="Sutton T.D.S."/>
            <person name="Dobson A.D.W."/>
            <person name="Rama T."/>
        </authorList>
    </citation>
    <scope>NUCLEOTIDE SEQUENCE</scope>
    <source>
        <strain evidence="2">TRa018bII</strain>
    </source>
</reference>
<evidence type="ECO:0000313" key="3">
    <source>
        <dbReference type="Proteomes" id="UP000824998"/>
    </source>
</evidence>
<feature type="region of interest" description="Disordered" evidence="1">
    <location>
        <begin position="110"/>
        <end position="138"/>
    </location>
</feature>
<organism evidence="2 3">
    <name type="scientific">Amylocarpus encephaloides</name>
    <dbReference type="NCBI Taxonomy" id="45428"/>
    <lineage>
        <taxon>Eukaryota</taxon>
        <taxon>Fungi</taxon>
        <taxon>Dikarya</taxon>
        <taxon>Ascomycota</taxon>
        <taxon>Pezizomycotina</taxon>
        <taxon>Leotiomycetes</taxon>
        <taxon>Helotiales</taxon>
        <taxon>Helotiales incertae sedis</taxon>
        <taxon>Amylocarpus</taxon>
    </lineage>
</organism>
<proteinExistence type="predicted"/>
<dbReference type="OrthoDB" id="6079484at2759"/>